<name>A0A4S5ECI4_9ACTN</name>
<protein>
    <submittedName>
        <fullName evidence="2">Uncharacterized protein</fullName>
    </submittedName>
</protein>
<accession>A0A4S5ECI4</accession>
<keyword evidence="3" id="KW-1185">Reference proteome</keyword>
<comment type="caution">
    <text evidence="2">The sequence shown here is derived from an EMBL/GenBank/DDBJ whole genome shotgun (WGS) entry which is preliminary data.</text>
</comment>
<evidence type="ECO:0000313" key="3">
    <source>
        <dbReference type="Proteomes" id="UP000305282"/>
    </source>
</evidence>
<proteinExistence type="predicted"/>
<reference evidence="2 3" key="1">
    <citation type="submission" date="2019-04" db="EMBL/GenBank/DDBJ databases">
        <title>Draft genome sequences for three unisolated Alnus-infective Frankia Sp+ strains, AgTrS, AiOr and AvVan, the first sequenced Frankia strains able to sporulate in-planta.</title>
        <authorList>
            <person name="Bethencourt L."/>
            <person name="Vautrin F."/>
            <person name="Taib N."/>
            <person name="Dubost A."/>
            <person name="Castro-Garcia L."/>
            <person name="Imbaud O."/>
            <person name="Abrouk D."/>
            <person name="Fournier P."/>
            <person name="Briolay J."/>
            <person name="Nguyen A."/>
            <person name="Normand P."/>
            <person name="Fernandez M.P."/>
            <person name="Brochier-Armanet C."/>
            <person name="Herrera-Belaroussi A."/>
        </authorList>
    </citation>
    <scope>NUCLEOTIDE SEQUENCE [LARGE SCALE GENOMIC DNA]</scope>
    <source>
        <strain evidence="2 3">AvVan</strain>
    </source>
</reference>
<dbReference type="AlphaFoldDB" id="A0A4S5ECI4"/>
<evidence type="ECO:0000256" key="1">
    <source>
        <dbReference type="SAM" id="MobiDB-lite"/>
    </source>
</evidence>
<feature type="region of interest" description="Disordered" evidence="1">
    <location>
        <begin position="62"/>
        <end position="95"/>
    </location>
</feature>
<organism evidence="2 3">
    <name type="scientific">Candidatus Frankia alpina</name>
    <dbReference type="NCBI Taxonomy" id="2699483"/>
    <lineage>
        <taxon>Bacteria</taxon>
        <taxon>Bacillati</taxon>
        <taxon>Actinomycetota</taxon>
        <taxon>Actinomycetes</taxon>
        <taxon>Frankiales</taxon>
        <taxon>Frankiaceae</taxon>
        <taxon>Frankia</taxon>
    </lineage>
</organism>
<dbReference type="EMBL" id="SSXH01000453">
    <property type="protein sequence ID" value="THJ69528.1"/>
    <property type="molecule type" value="Genomic_DNA"/>
</dbReference>
<dbReference type="Proteomes" id="UP000305282">
    <property type="component" value="Unassembled WGS sequence"/>
</dbReference>
<sequence>MRRPSRRVLVASCPTWASGGRCRLAALADRAVVAAGGGGRGAAVDVDDGQLCMELRWPPAGVPPGPGVPLGPGVLTAGPSAEMTEPRPPNGGRGS</sequence>
<gene>
    <name evidence="2" type="ORF">E7Y31_16220</name>
</gene>
<evidence type="ECO:0000313" key="2">
    <source>
        <dbReference type="EMBL" id="THJ69528.1"/>
    </source>
</evidence>